<dbReference type="SUPFAM" id="SSF52980">
    <property type="entry name" value="Restriction endonuclease-like"/>
    <property type="match status" value="1"/>
</dbReference>
<feature type="domain" description="DUF559" evidence="1">
    <location>
        <begin position="9"/>
        <end position="112"/>
    </location>
</feature>
<dbReference type="InterPro" id="IPR047216">
    <property type="entry name" value="Endonuclease_DUF559_bact"/>
</dbReference>
<accession>A0A6M7UH00</accession>
<dbReference type="InterPro" id="IPR011335">
    <property type="entry name" value="Restrct_endonuc-II-like"/>
</dbReference>
<dbReference type="RefSeq" id="WP_064989708.1">
    <property type="nucleotide sequence ID" value="NZ_CP033361.1"/>
</dbReference>
<dbReference type="Pfam" id="PF04480">
    <property type="entry name" value="DUF559"/>
    <property type="match status" value="1"/>
</dbReference>
<dbReference type="AlphaFoldDB" id="A0A6M7UH00"/>
<sequence>MRGPEIETTGRARRLRQSDNDAENALWMELRGRRLNGHKFVRQFPIGSYFADFACRDCQLVVEVDGSQHVDSKYDQTRDRFMVSNGWSLLRFWNVDVLKEREAVLETILAAIEQRLDRHIETSDLRFIAAKSYGETYP</sequence>
<evidence type="ECO:0000313" key="3">
    <source>
        <dbReference type="Proteomes" id="UP000503339"/>
    </source>
</evidence>
<protein>
    <submittedName>
        <fullName evidence="2">DUF559 domain-containing protein</fullName>
    </submittedName>
</protein>
<evidence type="ECO:0000313" key="2">
    <source>
        <dbReference type="EMBL" id="QKC76066.1"/>
    </source>
</evidence>
<dbReference type="PANTHER" id="PTHR38590">
    <property type="entry name" value="BLL0828 PROTEIN"/>
    <property type="match status" value="1"/>
</dbReference>
<dbReference type="Proteomes" id="UP000503339">
    <property type="component" value="Chromosome"/>
</dbReference>
<organism evidence="2 3">
    <name type="scientific">Mesorhizobium erdmanii</name>
    <dbReference type="NCBI Taxonomy" id="1777866"/>
    <lineage>
        <taxon>Bacteria</taxon>
        <taxon>Pseudomonadati</taxon>
        <taxon>Pseudomonadota</taxon>
        <taxon>Alphaproteobacteria</taxon>
        <taxon>Hyphomicrobiales</taxon>
        <taxon>Phyllobacteriaceae</taxon>
        <taxon>Mesorhizobium</taxon>
    </lineage>
</organism>
<keyword evidence="3" id="KW-1185">Reference proteome</keyword>
<name>A0A6M7UH00_9HYPH</name>
<gene>
    <name evidence="2" type="ORF">EB233_11385</name>
</gene>
<dbReference type="EMBL" id="CP033361">
    <property type="protein sequence ID" value="QKC76066.1"/>
    <property type="molecule type" value="Genomic_DNA"/>
</dbReference>
<dbReference type="PANTHER" id="PTHR38590:SF1">
    <property type="entry name" value="BLL0828 PROTEIN"/>
    <property type="match status" value="1"/>
</dbReference>
<dbReference type="KEGG" id="merd:EB233_11385"/>
<dbReference type="CDD" id="cd01038">
    <property type="entry name" value="Endonuclease_DUF559"/>
    <property type="match status" value="1"/>
</dbReference>
<dbReference type="InterPro" id="IPR007569">
    <property type="entry name" value="DUF559"/>
</dbReference>
<evidence type="ECO:0000259" key="1">
    <source>
        <dbReference type="Pfam" id="PF04480"/>
    </source>
</evidence>
<proteinExistence type="predicted"/>
<dbReference type="Gene3D" id="3.40.960.10">
    <property type="entry name" value="VSR Endonuclease"/>
    <property type="match status" value="1"/>
</dbReference>
<reference evidence="2 3" key="1">
    <citation type="submission" date="2018-10" db="EMBL/GenBank/DDBJ databases">
        <authorList>
            <person name="Perry B.J."/>
            <person name="Sullivan J.T."/>
            <person name="Murphy R.J.T."/>
            <person name="Ramsay J.P."/>
            <person name="Ronson C.W."/>
        </authorList>
    </citation>
    <scope>NUCLEOTIDE SEQUENCE [LARGE SCALE GENOMIC DNA]</scope>
    <source>
        <strain evidence="2 3">NZP2014</strain>
    </source>
</reference>